<dbReference type="Gene3D" id="6.10.250.3150">
    <property type="match status" value="1"/>
</dbReference>
<dbReference type="OrthoDB" id="2989771at2"/>
<keyword evidence="5" id="KW-1185">Reference proteome</keyword>
<dbReference type="RefSeq" id="WP_093257294.1">
    <property type="nucleotide sequence ID" value="NZ_FNKK01000002.1"/>
</dbReference>
<evidence type="ECO:0000256" key="1">
    <source>
        <dbReference type="SAM" id="Coils"/>
    </source>
</evidence>
<feature type="signal peptide" evidence="2">
    <location>
        <begin position="1"/>
        <end position="28"/>
    </location>
</feature>
<dbReference type="AlphaFoldDB" id="A0A1H1AA31"/>
<proteinExistence type="predicted"/>
<dbReference type="InterPro" id="IPR006311">
    <property type="entry name" value="TAT_signal"/>
</dbReference>
<evidence type="ECO:0000313" key="4">
    <source>
        <dbReference type="EMBL" id="SDQ36512.1"/>
    </source>
</evidence>
<dbReference type="EMBL" id="FNKK01000002">
    <property type="protein sequence ID" value="SDQ36512.1"/>
    <property type="molecule type" value="Genomic_DNA"/>
</dbReference>
<accession>A0A1H1AA31</accession>
<keyword evidence="1" id="KW-0175">Coiled coil</keyword>
<feature type="coiled-coil region" evidence="1">
    <location>
        <begin position="51"/>
        <end position="95"/>
    </location>
</feature>
<feature type="domain" description="ARB-07466-like C-terminal" evidence="3">
    <location>
        <begin position="188"/>
        <end position="296"/>
    </location>
</feature>
<evidence type="ECO:0000256" key="2">
    <source>
        <dbReference type="SAM" id="SignalP"/>
    </source>
</evidence>
<dbReference type="STRING" id="35622.SAMN04489764_0397"/>
<name>A0A1H1AA31_9ACTN</name>
<feature type="chain" id="PRO_5011667597" description="ARB-07466-like C-terminal domain-containing protein" evidence="2">
    <location>
        <begin position="29"/>
        <end position="304"/>
    </location>
</feature>
<evidence type="ECO:0000259" key="3">
    <source>
        <dbReference type="Pfam" id="PF26571"/>
    </source>
</evidence>
<gene>
    <name evidence="4" type="ORF">SAMN04489764_0397</name>
</gene>
<organism evidence="4 5">
    <name type="scientific">Thermostaphylospora chromogena</name>
    <dbReference type="NCBI Taxonomy" id="35622"/>
    <lineage>
        <taxon>Bacteria</taxon>
        <taxon>Bacillati</taxon>
        <taxon>Actinomycetota</taxon>
        <taxon>Actinomycetes</taxon>
        <taxon>Streptosporangiales</taxon>
        <taxon>Thermomonosporaceae</taxon>
        <taxon>Thermostaphylospora</taxon>
    </lineage>
</organism>
<feature type="coiled-coil region" evidence="1">
    <location>
        <begin position="135"/>
        <end position="179"/>
    </location>
</feature>
<dbReference type="Proteomes" id="UP000217103">
    <property type="component" value="Unassembled WGS sequence"/>
</dbReference>
<keyword evidence="2" id="KW-0732">Signal</keyword>
<dbReference type="InterPro" id="IPR058593">
    <property type="entry name" value="ARB_07466-like_C"/>
</dbReference>
<protein>
    <recommendedName>
        <fullName evidence="3">ARB-07466-like C-terminal domain-containing protein</fullName>
    </recommendedName>
</protein>
<dbReference type="Pfam" id="PF26571">
    <property type="entry name" value="VldE"/>
    <property type="match status" value="1"/>
</dbReference>
<evidence type="ECO:0000313" key="5">
    <source>
        <dbReference type="Proteomes" id="UP000217103"/>
    </source>
</evidence>
<sequence>MRSGRRTVAVTAASAALLLALTPPQALARPAASPPPQSKLDKLTKQAAQLNKAYRGQLRGLEDVRDQAKKATRRVEALERRLAATRREVTEYAKTAYMRGTLDSIQIFGAEGDPRAALAHAATVTHLADERAQRLRQVEGLLAEAKKARKEAEKKIDELEKEIKELRSKRREIEKLLAKYGFQQPTGANGLTPRMVTVRNSVLANFPMPYGYGCLRPGDPGDHGKGRACDFMFSRGGQMPNQIDLERGDALAQWAIENGPRLGIMYIIWKQRYYDVRTGAGWRQMSDRGSITANHWDHVHISVF</sequence>
<reference evidence="4 5" key="1">
    <citation type="submission" date="2016-10" db="EMBL/GenBank/DDBJ databases">
        <authorList>
            <person name="de Groot N.N."/>
        </authorList>
    </citation>
    <scope>NUCLEOTIDE SEQUENCE [LARGE SCALE GENOMIC DNA]</scope>
    <source>
        <strain evidence="4 5">DSM 43794</strain>
    </source>
</reference>
<dbReference type="PROSITE" id="PS51318">
    <property type="entry name" value="TAT"/>
    <property type="match status" value="1"/>
</dbReference>